<evidence type="ECO:0000313" key="1">
    <source>
        <dbReference type="EMBL" id="EHI59206.1"/>
    </source>
</evidence>
<protein>
    <submittedName>
        <fullName evidence="1">Uncharacterized protein</fullName>
    </submittedName>
</protein>
<accession>G5IH33</accession>
<comment type="caution">
    <text evidence="1">The sequence shown here is derived from an EMBL/GenBank/DDBJ whole genome shotgun (WGS) entry which is preliminary data.</text>
</comment>
<reference evidence="1 2" key="1">
    <citation type="submission" date="2011-08" db="EMBL/GenBank/DDBJ databases">
        <title>The Genome Sequence of Clostridium hathewayi WAL-18680.</title>
        <authorList>
            <consortium name="The Broad Institute Genome Sequencing Platform"/>
            <person name="Earl A."/>
            <person name="Ward D."/>
            <person name="Feldgarden M."/>
            <person name="Gevers D."/>
            <person name="Finegold S.M."/>
            <person name="Summanen P.H."/>
            <person name="Molitoris D.R."/>
            <person name="Song M."/>
            <person name="Daigneault M."/>
            <person name="Allen-Vercoe E."/>
            <person name="Young S.K."/>
            <person name="Zeng Q."/>
            <person name="Gargeya S."/>
            <person name="Fitzgerald M."/>
            <person name="Haas B."/>
            <person name="Abouelleil A."/>
            <person name="Alvarado L."/>
            <person name="Arachchi H.M."/>
            <person name="Berlin A."/>
            <person name="Brown A."/>
            <person name="Chapman S.B."/>
            <person name="Chen Z."/>
            <person name="Dunbar C."/>
            <person name="Freedman E."/>
            <person name="Gearin G."/>
            <person name="Gellesch M."/>
            <person name="Goldberg J."/>
            <person name="Griggs A."/>
            <person name="Gujja S."/>
            <person name="Heiman D."/>
            <person name="Howarth C."/>
            <person name="Larson L."/>
            <person name="Lui A."/>
            <person name="MacDonald P.J.P."/>
            <person name="Montmayeur A."/>
            <person name="Murphy C."/>
            <person name="Neiman D."/>
            <person name="Pearson M."/>
            <person name="Priest M."/>
            <person name="Roberts A."/>
            <person name="Saif S."/>
            <person name="Shea T."/>
            <person name="Shenoy N."/>
            <person name="Sisk P."/>
            <person name="Stolte C."/>
            <person name="Sykes S."/>
            <person name="Wortman J."/>
            <person name="Nusbaum C."/>
            <person name="Birren B."/>
        </authorList>
    </citation>
    <scope>NUCLEOTIDE SEQUENCE [LARGE SCALE GENOMIC DNA]</scope>
    <source>
        <strain evidence="1 2">WAL-18680</strain>
    </source>
</reference>
<name>G5IH33_9FIRM</name>
<keyword evidence="2" id="KW-1185">Reference proteome</keyword>
<proteinExistence type="predicted"/>
<dbReference type="AlphaFoldDB" id="G5IH33"/>
<sequence>MAYRRLFGVFGIRKAAPCMAGESYFFMENHI</sequence>
<organism evidence="1 2">
    <name type="scientific">Hungatella hathewayi WAL-18680</name>
    <dbReference type="NCBI Taxonomy" id="742737"/>
    <lineage>
        <taxon>Bacteria</taxon>
        <taxon>Bacillati</taxon>
        <taxon>Bacillota</taxon>
        <taxon>Clostridia</taxon>
        <taxon>Lachnospirales</taxon>
        <taxon>Lachnospiraceae</taxon>
        <taxon>Hungatella</taxon>
    </lineage>
</organism>
<evidence type="ECO:0000313" key="2">
    <source>
        <dbReference type="Proteomes" id="UP000005384"/>
    </source>
</evidence>
<dbReference type="HOGENOM" id="CLU_3396948_0_0_9"/>
<dbReference type="EMBL" id="ADLN01000073">
    <property type="protein sequence ID" value="EHI59206.1"/>
    <property type="molecule type" value="Genomic_DNA"/>
</dbReference>
<gene>
    <name evidence="1" type="ORF">HMPREF9473_02811</name>
</gene>
<dbReference type="Proteomes" id="UP000005384">
    <property type="component" value="Unassembled WGS sequence"/>
</dbReference>